<keyword evidence="2" id="KW-0812">Transmembrane</keyword>
<dbReference type="Pfam" id="PF20611">
    <property type="entry name" value="DUF6801"/>
    <property type="match status" value="1"/>
</dbReference>
<feature type="domain" description="DUF6801" evidence="4">
    <location>
        <begin position="36"/>
        <end position="184"/>
    </location>
</feature>
<evidence type="ECO:0000313" key="6">
    <source>
        <dbReference type="Proteomes" id="UP000283128"/>
    </source>
</evidence>
<feature type="transmembrane region" description="Helical" evidence="2">
    <location>
        <begin position="293"/>
        <end position="311"/>
    </location>
</feature>
<feature type="compositionally biased region" description="Low complexity" evidence="1">
    <location>
        <begin position="224"/>
        <end position="278"/>
    </location>
</feature>
<keyword evidence="6" id="KW-1185">Reference proteome</keyword>
<feature type="chain" id="PRO_5019486768" description="DUF6801 domain-containing protein" evidence="3">
    <location>
        <begin position="28"/>
        <end position="442"/>
    </location>
</feature>
<reference evidence="5 6" key="1">
    <citation type="submission" date="2019-01" db="EMBL/GenBank/DDBJ databases">
        <title>Genome sequences of Streptomyces and Rhizobium isolates collected from root and soil.</title>
        <authorList>
            <person name="Chhettri S."/>
            <person name="Sevigny J.L."/>
            <person name="Sen A."/>
            <person name="Ennis N."/>
            <person name="Tisa L."/>
        </authorList>
    </citation>
    <scope>NUCLEOTIDE SEQUENCE [LARGE SCALE GENOMIC DNA]</scope>
    <source>
        <strain evidence="5 6">San01</strain>
    </source>
</reference>
<sequence length="442" mass="45105">MKIILGAATALAAASGLSVIGAGTAAAQPLTRTFGYTCSSSMIGDQPITVKIDSDVPKSVAVGESSKTIAVDAVATVGASFTQWLSRAGMTTLEGTVEAQAHVAAPQHDFGMTVPFHMAKTSVPASGPFKVPATASVATPTFKHPGRGTVTAGNLTLHLLAKNANGSQWLSADAPCTLNAGQSNVVTSFDITTPVASASPTPRPTTAAPSPATGSAASPPPRPTTRSTVAGVPKPATSQGTGPTTGSATATGHPSAHAPSTAPRTDSTRPTPRSTTPAIVVKSSAGGQDTKDLILLAVGVLVACAAAFVLGRRVKNQRLSGDDGADQQHIDPKQGLLIEGVKDPMLDVVRHSEDVNAADPRHRGHGTGVTSRSSTGRRLTDGQNLLLRQRHVLHRVRHQKSVGARTCGGAADPNSQPLSLPQGEDVHVVIEEQPSTGYVRQG</sequence>
<feature type="region of interest" description="Disordered" evidence="1">
    <location>
        <begin position="401"/>
        <end position="423"/>
    </location>
</feature>
<feature type="compositionally biased region" description="Polar residues" evidence="1">
    <location>
        <begin position="368"/>
        <end position="380"/>
    </location>
</feature>
<dbReference type="RefSeq" id="WP_127829222.1">
    <property type="nucleotide sequence ID" value="NZ_RZYA01000007.1"/>
</dbReference>
<dbReference type="EMBL" id="RZYA01000007">
    <property type="protein sequence ID" value="RVU23927.1"/>
    <property type="molecule type" value="Genomic_DNA"/>
</dbReference>
<dbReference type="InterPro" id="IPR046542">
    <property type="entry name" value="DUF6801"/>
</dbReference>
<feature type="region of interest" description="Disordered" evidence="1">
    <location>
        <begin position="357"/>
        <end position="380"/>
    </location>
</feature>
<accession>A0A437PNT7</accession>
<dbReference type="OrthoDB" id="4863392at2"/>
<evidence type="ECO:0000256" key="3">
    <source>
        <dbReference type="SAM" id="SignalP"/>
    </source>
</evidence>
<evidence type="ECO:0000313" key="5">
    <source>
        <dbReference type="EMBL" id="RVU23927.1"/>
    </source>
</evidence>
<proteinExistence type="predicted"/>
<feature type="region of interest" description="Disordered" evidence="1">
    <location>
        <begin position="194"/>
        <end position="283"/>
    </location>
</feature>
<dbReference type="AlphaFoldDB" id="A0A437PNT7"/>
<gene>
    <name evidence="5" type="ORF">EOT10_17925</name>
</gene>
<feature type="signal peptide" evidence="3">
    <location>
        <begin position="1"/>
        <end position="27"/>
    </location>
</feature>
<protein>
    <recommendedName>
        <fullName evidence="4">DUF6801 domain-containing protein</fullName>
    </recommendedName>
</protein>
<keyword evidence="2" id="KW-0472">Membrane</keyword>
<evidence type="ECO:0000259" key="4">
    <source>
        <dbReference type="Pfam" id="PF20611"/>
    </source>
</evidence>
<evidence type="ECO:0000256" key="1">
    <source>
        <dbReference type="SAM" id="MobiDB-lite"/>
    </source>
</evidence>
<keyword evidence="2" id="KW-1133">Transmembrane helix</keyword>
<feature type="compositionally biased region" description="Low complexity" evidence="1">
    <location>
        <begin position="194"/>
        <end position="217"/>
    </location>
</feature>
<keyword evidence="3" id="KW-0732">Signal</keyword>
<evidence type="ECO:0000256" key="2">
    <source>
        <dbReference type="SAM" id="Phobius"/>
    </source>
</evidence>
<organism evidence="5 6">
    <name type="scientific">Streptomyces antnestii</name>
    <dbReference type="NCBI Taxonomy" id="2494256"/>
    <lineage>
        <taxon>Bacteria</taxon>
        <taxon>Bacillati</taxon>
        <taxon>Actinomycetota</taxon>
        <taxon>Actinomycetes</taxon>
        <taxon>Kitasatosporales</taxon>
        <taxon>Streptomycetaceae</taxon>
        <taxon>Streptomyces</taxon>
    </lineage>
</organism>
<name>A0A437PNT7_9ACTN</name>
<dbReference type="Proteomes" id="UP000283128">
    <property type="component" value="Unassembled WGS sequence"/>
</dbReference>
<comment type="caution">
    <text evidence="5">The sequence shown here is derived from an EMBL/GenBank/DDBJ whole genome shotgun (WGS) entry which is preliminary data.</text>
</comment>